<gene>
    <name evidence="1" type="ORF">DBV15_12652</name>
</gene>
<protein>
    <submittedName>
        <fullName evidence="1">Tigger transposable element-derived-like protein</fullName>
    </submittedName>
</protein>
<sequence>VINVEAEETLVKYLTHCNDMYFGLSAKEVRGLAFDFARKLELPMPTS</sequence>
<accession>A0A4S2L7S6</accession>
<reference evidence="1 2" key="1">
    <citation type="journal article" date="2019" name="Philos. Trans. R. Soc. Lond., B, Biol. Sci.">
        <title>Ant behaviour and brain gene expression of defending hosts depend on the ecological success of the intruding social parasite.</title>
        <authorList>
            <person name="Kaur R."/>
            <person name="Stoldt M."/>
            <person name="Jongepier E."/>
            <person name="Feldmeyer B."/>
            <person name="Menzel F."/>
            <person name="Bornberg-Bauer E."/>
            <person name="Foitzik S."/>
        </authorList>
    </citation>
    <scope>NUCLEOTIDE SEQUENCE [LARGE SCALE GENOMIC DNA]</scope>
    <source>
        <tissue evidence="1">Whole body</tissue>
    </source>
</reference>
<name>A0A4S2L7S6_9HYME</name>
<proteinExistence type="predicted"/>
<evidence type="ECO:0000313" key="1">
    <source>
        <dbReference type="EMBL" id="TGZ56629.1"/>
    </source>
</evidence>
<keyword evidence="2" id="KW-1185">Reference proteome</keyword>
<feature type="non-terminal residue" evidence="1">
    <location>
        <position position="1"/>
    </location>
</feature>
<dbReference type="AlphaFoldDB" id="A0A4S2L7S6"/>
<comment type="caution">
    <text evidence="1">The sequence shown here is derived from an EMBL/GenBank/DDBJ whole genome shotgun (WGS) entry which is preliminary data.</text>
</comment>
<evidence type="ECO:0000313" key="2">
    <source>
        <dbReference type="Proteomes" id="UP000310200"/>
    </source>
</evidence>
<organism evidence="1 2">
    <name type="scientific">Temnothorax longispinosus</name>
    <dbReference type="NCBI Taxonomy" id="300112"/>
    <lineage>
        <taxon>Eukaryota</taxon>
        <taxon>Metazoa</taxon>
        <taxon>Ecdysozoa</taxon>
        <taxon>Arthropoda</taxon>
        <taxon>Hexapoda</taxon>
        <taxon>Insecta</taxon>
        <taxon>Pterygota</taxon>
        <taxon>Neoptera</taxon>
        <taxon>Endopterygota</taxon>
        <taxon>Hymenoptera</taxon>
        <taxon>Apocrita</taxon>
        <taxon>Aculeata</taxon>
        <taxon>Formicoidea</taxon>
        <taxon>Formicidae</taxon>
        <taxon>Myrmicinae</taxon>
        <taxon>Temnothorax</taxon>
    </lineage>
</organism>
<dbReference type="EMBL" id="QBLH01000316">
    <property type="protein sequence ID" value="TGZ56629.1"/>
    <property type="molecule type" value="Genomic_DNA"/>
</dbReference>
<dbReference type="Proteomes" id="UP000310200">
    <property type="component" value="Unassembled WGS sequence"/>
</dbReference>